<evidence type="ECO:0000259" key="1">
    <source>
        <dbReference type="Pfam" id="PF00668"/>
    </source>
</evidence>
<name>A0ABQ3V545_9CHLR</name>
<keyword evidence="3" id="KW-1185">Reference proteome</keyword>
<comment type="caution">
    <text evidence="2">The sequence shown here is derived from an EMBL/GenBank/DDBJ whole genome shotgun (WGS) entry which is preliminary data.</text>
</comment>
<dbReference type="InterPro" id="IPR001242">
    <property type="entry name" value="Condensation_dom"/>
</dbReference>
<dbReference type="InterPro" id="IPR042099">
    <property type="entry name" value="ANL_N_sf"/>
</dbReference>
<sequence>MQAVELKGSRLSSQQLRLWSLQKESTVSRAFCTVRVDGRFDRNILFDELQRVIMRHEILHTLFYQLPTMDVPIQVVASPSTWSYHVLSLEDVEASAQWNEIDRLVASWREEPLDLKEGPLLHVRLVALSASTHVLYVCLPTLCADASTLRIFIGEVCGSLRFDEADADEPLQYADVSAWQDEMLLEEEAAGLRAYWQAIDVRAVATIPVPLTPQRDGHTWQLSPQFTPASEQVALTDEQIASLRACAEQYGVSLESMLLACWNTLLWRVQDDASFLIGVACDGRIYDDLHLSPGLYTRTVPFPSQIENDLPFDHLLRMVEKALQEAVKQQAYFTWEDVEGANKEEVFFPLSFEYASWPASRMQNDGLVSLHQLHCWTEPFVLKLHIIDCGQRLQLELQYDAQQIQDATAGQLASMLREVIMQVSSQPSRSLAQVSLLTPEQQRAQIEQWRGQRQALPALSVHQLFERHAAAQPTKPALRTATHLLSYEELNRQANQWACYLREQGVGPASWWACAWNAARR</sequence>
<dbReference type="SUPFAM" id="SSF52777">
    <property type="entry name" value="CoA-dependent acyltransferases"/>
    <property type="match status" value="2"/>
</dbReference>
<dbReference type="EMBL" id="BNJG01000004">
    <property type="protein sequence ID" value="GHO60128.1"/>
    <property type="molecule type" value="Genomic_DNA"/>
</dbReference>
<dbReference type="InterPro" id="IPR023213">
    <property type="entry name" value="CAT-like_dom_sf"/>
</dbReference>
<evidence type="ECO:0000313" key="3">
    <source>
        <dbReference type="Proteomes" id="UP000654345"/>
    </source>
</evidence>
<reference evidence="2 3" key="1">
    <citation type="journal article" date="2021" name="Int. J. Syst. Evol. Microbiol.">
        <title>Reticulibacter mediterranei gen. nov., sp. nov., within the new family Reticulibacteraceae fam. nov., and Ktedonospora formicarum gen. nov., sp. nov., Ktedonobacter robiniae sp. nov., Dictyobacter formicarum sp. nov. and Dictyobacter arantiisoli sp. nov., belonging to the class Ktedonobacteria.</title>
        <authorList>
            <person name="Yabe S."/>
            <person name="Zheng Y."/>
            <person name="Wang C.M."/>
            <person name="Sakai Y."/>
            <person name="Abe K."/>
            <person name="Yokota A."/>
            <person name="Donadio S."/>
            <person name="Cavaletti L."/>
            <person name="Monciardini P."/>
        </authorList>
    </citation>
    <scope>NUCLEOTIDE SEQUENCE [LARGE SCALE GENOMIC DNA]</scope>
    <source>
        <strain evidence="2 3">SOSP1-30</strain>
    </source>
</reference>
<accession>A0ABQ3V545</accession>
<dbReference type="Gene3D" id="3.40.50.12780">
    <property type="entry name" value="N-terminal domain of ligase-like"/>
    <property type="match status" value="1"/>
</dbReference>
<proteinExistence type="predicted"/>
<dbReference type="Proteomes" id="UP000654345">
    <property type="component" value="Unassembled WGS sequence"/>
</dbReference>
<dbReference type="Gene3D" id="3.30.559.10">
    <property type="entry name" value="Chloramphenicol acetyltransferase-like domain"/>
    <property type="match status" value="1"/>
</dbReference>
<evidence type="ECO:0000313" key="2">
    <source>
        <dbReference type="EMBL" id="GHO60128.1"/>
    </source>
</evidence>
<feature type="domain" description="Condensation" evidence="1">
    <location>
        <begin position="11"/>
        <end position="444"/>
    </location>
</feature>
<dbReference type="SUPFAM" id="SSF56801">
    <property type="entry name" value="Acetyl-CoA synthetase-like"/>
    <property type="match status" value="1"/>
</dbReference>
<dbReference type="PANTHER" id="PTHR45527:SF1">
    <property type="entry name" value="FATTY ACID SYNTHASE"/>
    <property type="match status" value="1"/>
</dbReference>
<dbReference type="Gene3D" id="3.30.559.30">
    <property type="entry name" value="Nonribosomal peptide synthetase, condensation domain"/>
    <property type="match status" value="1"/>
</dbReference>
<protein>
    <recommendedName>
        <fullName evidence="1">Condensation domain-containing protein</fullName>
    </recommendedName>
</protein>
<dbReference type="PANTHER" id="PTHR45527">
    <property type="entry name" value="NONRIBOSOMAL PEPTIDE SYNTHETASE"/>
    <property type="match status" value="1"/>
</dbReference>
<organism evidence="2 3">
    <name type="scientific">Ktedonobacter robiniae</name>
    <dbReference type="NCBI Taxonomy" id="2778365"/>
    <lineage>
        <taxon>Bacteria</taxon>
        <taxon>Bacillati</taxon>
        <taxon>Chloroflexota</taxon>
        <taxon>Ktedonobacteria</taxon>
        <taxon>Ktedonobacterales</taxon>
        <taxon>Ktedonobacteraceae</taxon>
        <taxon>Ktedonobacter</taxon>
    </lineage>
</organism>
<dbReference type="Pfam" id="PF00668">
    <property type="entry name" value="Condensation"/>
    <property type="match status" value="1"/>
</dbReference>
<gene>
    <name evidence="2" type="ORF">KSB_86030</name>
</gene>
<dbReference type="RefSeq" id="WP_201376297.1">
    <property type="nucleotide sequence ID" value="NZ_BNJG01000004.1"/>
</dbReference>